<keyword evidence="7 10" id="KW-0067">ATP-binding</keyword>
<evidence type="ECO:0000313" key="16">
    <source>
        <dbReference type="Proteomes" id="UP000812966"/>
    </source>
</evidence>
<evidence type="ECO:0000256" key="8">
    <source>
        <dbReference type="ARBA" id="ARBA00022884"/>
    </source>
</evidence>
<comment type="subcellular location">
    <subcellularLocation>
        <location evidence="1">Nucleus</location>
        <location evidence="1">Nucleolus</location>
    </subcellularLocation>
</comment>
<dbReference type="Proteomes" id="UP000812966">
    <property type="component" value="Unassembled WGS sequence"/>
</dbReference>
<dbReference type="EC" id="3.6.4.13" evidence="10"/>
<evidence type="ECO:0000256" key="4">
    <source>
        <dbReference type="ARBA" id="ARBA00022741"/>
    </source>
</evidence>
<evidence type="ECO:0000259" key="14">
    <source>
        <dbReference type="PROSITE" id="PS51195"/>
    </source>
</evidence>
<dbReference type="Pfam" id="PF00271">
    <property type="entry name" value="Helicase_C"/>
    <property type="match status" value="1"/>
</dbReference>
<keyword evidence="2" id="KW-0690">Ribosome biogenesis</keyword>
<organism evidence="15 16">
    <name type="scientific">Filobasidium floriforme</name>
    <dbReference type="NCBI Taxonomy" id="5210"/>
    <lineage>
        <taxon>Eukaryota</taxon>
        <taxon>Fungi</taxon>
        <taxon>Dikarya</taxon>
        <taxon>Basidiomycota</taxon>
        <taxon>Agaricomycotina</taxon>
        <taxon>Tremellomycetes</taxon>
        <taxon>Filobasidiales</taxon>
        <taxon>Filobasidiaceae</taxon>
        <taxon>Filobasidium</taxon>
    </lineage>
</organism>
<evidence type="ECO:0000256" key="5">
    <source>
        <dbReference type="ARBA" id="ARBA00022801"/>
    </source>
</evidence>
<feature type="compositionally biased region" description="Acidic residues" evidence="11">
    <location>
        <begin position="703"/>
        <end position="713"/>
    </location>
</feature>
<dbReference type="EMBL" id="JABELV010000034">
    <property type="protein sequence ID" value="KAG7562318.1"/>
    <property type="molecule type" value="Genomic_DNA"/>
</dbReference>
<dbReference type="SUPFAM" id="SSF52540">
    <property type="entry name" value="P-loop containing nucleoside triphosphate hydrolases"/>
    <property type="match status" value="1"/>
</dbReference>
<dbReference type="InterPro" id="IPR000629">
    <property type="entry name" value="RNA-helicase_DEAD-box_CS"/>
</dbReference>
<evidence type="ECO:0000256" key="10">
    <source>
        <dbReference type="RuleBase" id="RU365068"/>
    </source>
</evidence>
<comment type="catalytic activity">
    <reaction evidence="10">
        <text>ATP + H2O = ADP + phosphate + H(+)</text>
        <dbReference type="Rhea" id="RHEA:13065"/>
        <dbReference type="ChEBI" id="CHEBI:15377"/>
        <dbReference type="ChEBI" id="CHEBI:15378"/>
        <dbReference type="ChEBI" id="CHEBI:30616"/>
        <dbReference type="ChEBI" id="CHEBI:43474"/>
        <dbReference type="ChEBI" id="CHEBI:456216"/>
        <dbReference type="EC" id="3.6.4.13"/>
    </reaction>
</comment>
<keyword evidence="4 10" id="KW-0547">Nucleotide-binding</keyword>
<reference evidence="15" key="1">
    <citation type="submission" date="2020-04" db="EMBL/GenBank/DDBJ databases">
        <title>Analysis of mating type loci in Filobasidium floriforme.</title>
        <authorList>
            <person name="Nowrousian M."/>
        </authorList>
    </citation>
    <scope>NUCLEOTIDE SEQUENCE</scope>
    <source>
        <strain evidence="15">CBS 6242</strain>
    </source>
</reference>
<dbReference type="InterPro" id="IPR001650">
    <property type="entry name" value="Helicase_C-like"/>
</dbReference>
<feature type="domain" description="Helicase C-terminal" evidence="13">
    <location>
        <begin position="633"/>
        <end position="860"/>
    </location>
</feature>
<keyword evidence="3" id="KW-0698">rRNA processing</keyword>
<dbReference type="GO" id="GO:0016787">
    <property type="term" value="F:hydrolase activity"/>
    <property type="evidence" value="ECO:0007669"/>
    <property type="project" value="UniProtKB-KW"/>
</dbReference>
<feature type="region of interest" description="Disordered" evidence="11">
    <location>
        <begin position="574"/>
        <end position="618"/>
    </location>
</feature>
<keyword evidence="8 10" id="KW-0694">RNA-binding</keyword>
<dbReference type="GO" id="GO:0005730">
    <property type="term" value="C:nucleolus"/>
    <property type="evidence" value="ECO:0007669"/>
    <property type="project" value="UniProtKB-SubCell"/>
</dbReference>
<protein>
    <recommendedName>
        <fullName evidence="10">ATP-dependent RNA helicase</fullName>
        <ecNumber evidence="10">3.6.4.13</ecNumber>
    </recommendedName>
</protein>
<dbReference type="SMART" id="SM01178">
    <property type="entry name" value="DUF4217"/>
    <property type="match status" value="1"/>
</dbReference>
<dbReference type="GO" id="GO:0006364">
    <property type="term" value="P:rRNA processing"/>
    <property type="evidence" value="ECO:0007669"/>
    <property type="project" value="UniProtKB-KW"/>
</dbReference>
<dbReference type="InterPro" id="IPR014014">
    <property type="entry name" value="RNA_helicase_DEAD_Q_motif"/>
</dbReference>
<keyword evidence="6 10" id="KW-0347">Helicase</keyword>
<dbReference type="PANTHER" id="PTHR24031">
    <property type="entry name" value="RNA HELICASE"/>
    <property type="match status" value="1"/>
</dbReference>
<feature type="region of interest" description="Disordered" evidence="11">
    <location>
        <begin position="1"/>
        <end position="216"/>
    </location>
</feature>
<dbReference type="GO" id="GO:0003724">
    <property type="term" value="F:RNA helicase activity"/>
    <property type="evidence" value="ECO:0007669"/>
    <property type="project" value="UniProtKB-EC"/>
</dbReference>
<feature type="compositionally biased region" description="Basic and acidic residues" evidence="11">
    <location>
        <begin position="19"/>
        <end position="42"/>
    </location>
</feature>
<evidence type="ECO:0000256" key="6">
    <source>
        <dbReference type="ARBA" id="ARBA00022806"/>
    </source>
</evidence>
<evidence type="ECO:0000256" key="11">
    <source>
        <dbReference type="SAM" id="MobiDB-lite"/>
    </source>
</evidence>
<evidence type="ECO:0000313" key="15">
    <source>
        <dbReference type="EMBL" id="KAG7562318.1"/>
    </source>
</evidence>
<dbReference type="PROSITE" id="PS51194">
    <property type="entry name" value="HELICASE_CTER"/>
    <property type="match status" value="1"/>
</dbReference>
<comment type="caution">
    <text evidence="15">The sequence shown here is derived from an EMBL/GenBank/DDBJ whole genome shotgun (WGS) entry which is preliminary data.</text>
</comment>
<feature type="short sequence motif" description="Q motif" evidence="9">
    <location>
        <begin position="247"/>
        <end position="276"/>
    </location>
</feature>
<feature type="compositionally biased region" description="Gly residues" evidence="11">
    <location>
        <begin position="173"/>
        <end position="185"/>
    </location>
</feature>
<feature type="region of interest" description="Disordered" evidence="11">
    <location>
        <begin position="397"/>
        <end position="417"/>
    </location>
</feature>
<dbReference type="AlphaFoldDB" id="A0A8K0JPI0"/>
<feature type="region of interest" description="Disordered" evidence="11">
    <location>
        <begin position="944"/>
        <end position="1001"/>
    </location>
</feature>
<proteinExistence type="inferred from homology"/>
<dbReference type="Pfam" id="PF00270">
    <property type="entry name" value="DEAD"/>
    <property type="match status" value="2"/>
</dbReference>
<dbReference type="InterPro" id="IPR027417">
    <property type="entry name" value="P-loop_NTPase"/>
</dbReference>
<evidence type="ECO:0000256" key="9">
    <source>
        <dbReference type="PROSITE-ProRule" id="PRU00552"/>
    </source>
</evidence>
<dbReference type="InterPro" id="IPR025313">
    <property type="entry name" value="SPB4-like_CTE"/>
</dbReference>
<feature type="domain" description="DEAD-box RNA helicase Q" evidence="14">
    <location>
        <begin position="247"/>
        <end position="276"/>
    </location>
</feature>
<keyword evidence="5 10" id="KW-0378">Hydrolase</keyword>
<evidence type="ECO:0000259" key="12">
    <source>
        <dbReference type="PROSITE" id="PS51192"/>
    </source>
</evidence>
<dbReference type="Pfam" id="PF13959">
    <property type="entry name" value="CTE_SPB4"/>
    <property type="match status" value="1"/>
</dbReference>
<feature type="domain" description="Helicase ATP-binding" evidence="12">
    <location>
        <begin position="306"/>
        <end position="567"/>
    </location>
</feature>
<feature type="compositionally biased region" description="Acidic residues" evidence="11">
    <location>
        <begin position="204"/>
        <end position="216"/>
    </location>
</feature>
<feature type="region of interest" description="Disordered" evidence="11">
    <location>
        <begin position="696"/>
        <end position="731"/>
    </location>
</feature>
<dbReference type="GO" id="GO:0003723">
    <property type="term" value="F:RNA binding"/>
    <property type="evidence" value="ECO:0007669"/>
    <property type="project" value="UniProtKB-UniRule"/>
</dbReference>
<evidence type="ECO:0000256" key="1">
    <source>
        <dbReference type="ARBA" id="ARBA00004604"/>
    </source>
</evidence>
<dbReference type="PROSITE" id="PS51195">
    <property type="entry name" value="Q_MOTIF"/>
    <property type="match status" value="1"/>
</dbReference>
<dbReference type="OrthoDB" id="422663at2759"/>
<dbReference type="Gene3D" id="3.40.50.300">
    <property type="entry name" value="P-loop containing nucleotide triphosphate hydrolases"/>
    <property type="match status" value="2"/>
</dbReference>
<feature type="compositionally biased region" description="Acidic residues" evidence="11">
    <location>
        <begin position="606"/>
        <end position="618"/>
    </location>
</feature>
<dbReference type="InterPro" id="IPR014001">
    <property type="entry name" value="Helicase_ATP-bd"/>
</dbReference>
<evidence type="ECO:0000259" key="13">
    <source>
        <dbReference type="PROSITE" id="PS51194"/>
    </source>
</evidence>
<dbReference type="CDD" id="cd18787">
    <property type="entry name" value="SF2_C_DEAD"/>
    <property type="match status" value="1"/>
</dbReference>
<evidence type="ECO:0000256" key="3">
    <source>
        <dbReference type="ARBA" id="ARBA00022552"/>
    </source>
</evidence>
<dbReference type="InterPro" id="IPR011545">
    <property type="entry name" value="DEAD/DEAH_box_helicase_dom"/>
</dbReference>
<dbReference type="SMART" id="SM00487">
    <property type="entry name" value="DEXDc"/>
    <property type="match status" value="1"/>
</dbReference>
<evidence type="ECO:0000256" key="2">
    <source>
        <dbReference type="ARBA" id="ARBA00022517"/>
    </source>
</evidence>
<feature type="compositionally biased region" description="Acidic residues" evidence="11">
    <location>
        <begin position="576"/>
        <end position="587"/>
    </location>
</feature>
<sequence>MDDGIELNFAAPAAGGSSRFEKKKQGGRWTDRLDKDPAEVAKVKKTPNYGTTGVVTKPPPKQASQRPAPGGGSSRSGGTAQNHNGNNFNADSGSHNGNNVRDAPPHKRPRTDGQPSNATSNSKDDFANVDIAALARRSTTSAAQQQQQQGSSSSSYRPGAGASYQSHLQSRQGGQGQGGQGGGVVSGLFTGMSSNRTNARDGQDEAGGDEDEVEDNEGMDKMDRRLHLNASNAPDVESHLDGIKDDRTFEGLGLDPLLVEHLQNKMGIQRPTRIQRVALKGLLDPTPLTLGVEPAKFSLVEHARKTKSNEGPRDAFIQSQTGSGKTLSYLLPIIQTLLPLASSKDVGYVDRSIGTLGIVLAPTRELARQIWGVTERILGMRLSVVLDDEARTMKPVDGGVVKEDGSLPEEDEDVKEEEEVEVERRKPVYQRFLVTTLLTGGSTRTHEKSRLRKGCPILISTPGRLLDHLQNTSSFKVDRLLWLVLDEADRLIEEGFGETLEGIMKAIEGRRRIGIEMDGQGLGRSKKKKFMNWPYWGLGRRTILCSATVSGEVQKLAGTALKNPIMYRASDAGKIDEDEEEEEEEPELKDLAQVGAGQGQKKGEEVPEEPEQEPEEEIQIVGKGADKFTPPSQLDQRYMIVPLKLRLVTLVSLLRTLIAKGNIGGPSGQGMKVIVFMSCTDSVDFHWKLMGGVQMGAPPKAEGDEDENEEDEDAIKQKKKKEKAKKEQEPISYTCPLLPSTSIMRLHGSLPLQTRRESLQAFANATTAEDASKHSILFCTSVASRGLDLPLVRAVIQYDLPTEQGVAEYVHRVGRTARVGKGGESWAFVENAEKDWVPWVREGMSSNEKDGDKVKMRQVVVEDVLKRGFSPRGGHADSREFEQRATQVQLAFERWVLDSNSNANLARQAFSSYVRAYSTHPHEEKRFFHVKNLHLGHLAKSFGLRETPGKIGGGGGSKKKDSKGGKRKRGDADSSDDDQEAEEAEIRAAAAGGKSSAAKTDIEKRMYAAVRKQGKLTKVGGKMAAGGGDAEFQVAMSGRDLEKLVAGDRGGGFGKGKGRKGR</sequence>
<dbReference type="PROSITE" id="PS00039">
    <property type="entry name" value="DEAD_ATP_HELICASE"/>
    <property type="match status" value="1"/>
</dbReference>
<comment type="domain">
    <text evidence="10">The Q motif is unique to and characteristic of the DEAD box family of RNA helicases and controls ATP binding and hydrolysis.</text>
</comment>
<accession>A0A8K0JPI0</accession>
<comment type="function">
    <text evidence="10">RNA helicase.</text>
</comment>
<name>A0A8K0JPI0_9TREE</name>
<feature type="compositionally biased region" description="Polar residues" evidence="11">
    <location>
        <begin position="79"/>
        <end position="99"/>
    </location>
</feature>
<dbReference type="GO" id="GO:0005524">
    <property type="term" value="F:ATP binding"/>
    <property type="evidence" value="ECO:0007669"/>
    <property type="project" value="UniProtKB-UniRule"/>
</dbReference>
<keyword evidence="16" id="KW-1185">Reference proteome</keyword>
<feature type="compositionally biased region" description="Acidic residues" evidence="11">
    <location>
        <begin position="973"/>
        <end position="983"/>
    </location>
</feature>
<feature type="compositionally biased region" description="Low complexity" evidence="11">
    <location>
        <begin position="987"/>
        <end position="999"/>
    </location>
</feature>
<evidence type="ECO:0000256" key="7">
    <source>
        <dbReference type="ARBA" id="ARBA00022840"/>
    </source>
</evidence>
<dbReference type="PROSITE" id="PS51192">
    <property type="entry name" value="HELICASE_ATP_BIND_1"/>
    <property type="match status" value="1"/>
</dbReference>
<comment type="similarity">
    <text evidence="10">Belongs to the DEAD box helicase family.</text>
</comment>
<dbReference type="SMART" id="SM00490">
    <property type="entry name" value="HELICc"/>
    <property type="match status" value="1"/>
</dbReference>
<feature type="compositionally biased region" description="Low complexity" evidence="11">
    <location>
        <begin position="132"/>
        <end position="164"/>
    </location>
</feature>
<feature type="compositionally biased region" description="Acidic residues" evidence="11">
    <location>
        <begin position="406"/>
        <end position="417"/>
    </location>
</feature>
<gene>
    <name evidence="15" type="ORF">FFLO_02210</name>
</gene>